<sequence>MRKFISSSLSHIFASFELRRDLQDHFLWLLWRCWKSSALNVKTFCPGVDDMADFHCISHCYPRNRSSARLQAPQIRIPYLSLWSVSLTVKYLSRSVSLTVKYLSRTEEFWSYLGIQGWSLQLALLHGNKSRSAGKQGSVAIEMLNFRSVLKSCSLGHNRIRIIVGLLFKVSHGFVNLRESLQ</sequence>
<dbReference type="EMBL" id="JAXCGZ010004345">
    <property type="protein sequence ID" value="KAK7081909.1"/>
    <property type="molecule type" value="Genomic_DNA"/>
</dbReference>
<name>A0AAN9ABN6_HALRR</name>
<evidence type="ECO:0000313" key="2">
    <source>
        <dbReference type="Proteomes" id="UP001381693"/>
    </source>
</evidence>
<evidence type="ECO:0000313" key="1">
    <source>
        <dbReference type="EMBL" id="KAK7081909.1"/>
    </source>
</evidence>
<reference evidence="1 2" key="1">
    <citation type="submission" date="2023-11" db="EMBL/GenBank/DDBJ databases">
        <title>Halocaridina rubra genome assembly.</title>
        <authorList>
            <person name="Smith C."/>
        </authorList>
    </citation>
    <scope>NUCLEOTIDE SEQUENCE [LARGE SCALE GENOMIC DNA]</scope>
    <source>
        <strain evidence="1">EP-1</strain>
        <tissue evidence="1">Whole</tissue>
    </source>
</reference>
<gene>
    <name evidence="1" type="ORF">SK128_024724</name>
</gene>
<comment type="caution">
    <text evidence="1">The sequence shown here is derived from an EMBL/GenBank/DDBJ whole genome shotgun (WGS) entry which is preliminary data.</text>
</comment>
<proteinExistence type="predicted"/>
<accession>A0AAN9ABN6</accession>
<dbReference type="AlphaFoldDB" id="A0AAN9ABN6"/>
<organism evidence="1 2">
    <name type="scientific">Halocaridina rubra</name>
    <name type="common">Hawaiian red shrimp</name>
    <dbReference type="NCBI Taxonomy" id="373956"/>
    <lineage>
        <taxon>Eukaryota</taxon>
        <taxon>Metazoa</taxon>
        <taxon>Ecdysozoa</taxon>
        <taxon>Arthropoda</taxon>
        <taxon>Crustacea</taxon>
        <taxon>Multicrustacea</taxon>
        <taxon>Malacostraca</taxon>
        <taxon>Eumalacostraca</taxon>
        <taxon>Eucarida</taxon>
        <taxon>Decapoda</taxon>
        <taxon>Pleocyemata</taxon>
        <taxon>Caridea</taxon>
        <taxon>Atyoidea</taxon>
        <taxon>Atyidae</taxon>
        <taxon>Halocaridina</taxon>
    </lineage>
</organism>
<protein>
    <submittedName>
        <fullName evidence="1">Uncharacterized protein</fullName>
    </submittedName>
</protein>
<keyword evidence="2" id="KW-1185">Reference proteome</keyword>
<dbReference type="Proteomes" id="UP001381693">
    <property type="component" value="Unassembled WGS sequence"/>
</dbReference>